<protein>
    <submittedName>
        <fullName evidence="1">Diadenylate cyclase</fullName>
    </submittedName>
</protein>
<evidence type="ECO:0000313" key="1">
    <source>
        <dbReference type="EMBL" id="MDV5393033.1"/>
    </source>
</evidence>
<reference evidence="1" key="1">
    <citation type="submission" date="2023-05" db="EMBL/GenBank/DDBJ databases">
        <title>Colonisation of extended spectrum b-lactamase- and carbapenemase-producing bacteria on hospital surfaces from low- and middle-income countries.</title>
        <authorList>
            <person name="Nieto-Rosado M."/>
            <person name="Sands K."/>
            <person name="Iregbu K."/>
            <person name="Zahra R."/>
            <person name="Mazarati J.B."/>
            <person name="Mehtar S."/>
            <person name="Barnards-Group B."/>
            <person name="Walsh T.R."/>
        </authorList>
    </citation>
    <scope>NUCLEOTIDE SEQUENCE</scope>
    <source>
        <strain evidence="1">PP-E493</strain>
    </source>
</reference>
<dbReference type="RefSeq" id="WP_317521549.1">
    <property type="nucleotide sequence ID" value="NZ_JASGOQ010000002.1"/>
</dbReference>
<dbReference type="Proteomes" id="UP001187859">
    <property type="component" value="Unassembled WGS sequence"/>
</dbReference>
<gene>
    <name evidence="1" type="ORF">QM089_22840</name>
</gene>
<name>A0AAE4Q5H5_9GAMM</name>
<evidence type="ECO:0000313" key="2">
    <source>
        <dbReference type="Proteomes" id="UP001187859"/>
    </source>
</evidence>
<comment type="caution">
    <text evidence="1">The sequence shown here is derived from an EMBL/GenBank/DDBJ whole genome shotgun (WGS) entry which is preliminary data.</text>
</comment>
<accession>A0AAE4Q5H5</accession>
<proteinExistence type="predicted"/>
<dbReference type="EMBL" id="JASGOQ010000002">
    <property type="protein sequence ID" value="MDV5393033.1"/>
    <property type="molecule type" value="Genomic_DNA"/>
</dbReference>
<organism evidence="1 2">
    <name type="scientific">Shewanella xiamenensis</name>
    <dbReference type="NCBI Taxonomy" id="332186"/>
    <lineage>
        <taxon>Bacteria</taxon>
        <taxon>Pseudomonadati</taxon>
        <taxon>Pseudomonadota</taxon>
        <taxon>Gammaproteobacteria</taxon>
        <taxon>Alteromonadales</taxon>
        <taxon>Shewanellaceae</taxon>
        <taxon>Shewanella</taxon>
    </lineage>
</organism>
<sequence length="158" mass="17226">MGAPSAQRPSLEAIMTQSDFRDLLYKIKADAYSDFSGAGVIISDSPANLPIVNLRDTPPKLSGSVVGILSELSSYKSKYHDGFHILNRKGEITHVAQYFSPPIIKEVRIDNVRPVGGRFVAALFGSAIPDVIMTGVISERHGLSIFVDGKEVYFEEAQ</sequence>
<dbReference type="AlphaFoldDB" id="A0AAE4Q5H5"/>